<protein>
    <submittedName>
        <fullName evidence="1">Condensin complex subunit 3</fullName>
    </submittedName>
</protein>
<evidence type="ECO:0000313" key="2">
    <source>
        <dbReference type="Proteomes" id="UP000276133"/>
    </source>
</evidence>
<name>A0A3M7SZX2_BRAPC</name>
<gene>
    <name evidence="1" type="ORF">BpHYR1_039620</name>
</gene>
<dbReference type="SUPFAM" id="SSF48371">
    <property type="entry name" value="ARM repeat"/>
    <property type="match status" value="1"/>
</dbReference>
<dbReference type="PANTHER" id="PTHR14418">
    <property type="entry name" value="CONDENSIN COMPLEX SUBUNIT 3-RELATED"/>
    <property type="match status" value="1"/>
</dbReference>
<dbReference type="InterPro" id="IPR027165">
    <property type="entry name" value="CND3"/>
</dbReference>
<dbReference type="PANTHER" id="PTHR14418:SF5">
    <property type="entry name" value="CONDENSIN COMPLEX SUBUNIT 3"/>
    <property type="match status" value="1"/>
</dbReference>
<proteinExistence type="predicted"/>
<dbReference type="STRING" id="10195.A0A3M7SZX2"/>
<reference evidence="1 2" key="1">
    <citation type="journal article" date="2018" name="Sci. Rep.">
        <title>Genomic signatures of local adaptation to the degree of environmental predictability in rotifers.</title>
        <authorList>
            <person name="Franch-Gras L."/>
            <person name="Hahn C."/>
            <person name="Garcia-Roger E.M."/>
            <person name="Carmona M.J."/>
            <person name="Serra M."/>
            <person name="Gomez A."/>
        </authorList>
    </citation>
    <scope>NUCLEOTIDE SEQUENCE [LARGE SCALE GENOMIC DNA]</scope>
    <source>
        <strain evidence="1">HYR1</strain>
    </source>
</reference>
<dbReference type="Gene3D" id="1.25.10.10">
    <property type="entry name" value="Leucine-rich Repeat Variant"/>
    <property type="match status" value="1"/>
</dbReference>
<organism evidence="1 2">
    <name type="scientific">Brachionus plicatilis</name>
    <name type="common">Marine rotifer</name>
    <name type="synonym">Brachionus muelleri</name>
    <dbReference type="NCBI Taxonomy" id="10195"/>
    <lineage>
        <taxon>Eukaryota</taxon>
        <taxon>Metazoa</taxon>
        <taxon>Spiralia</taxon>
        <taxon>Gnathifera</taxon>
        <taxon>Rotifera</taxon>
        <taxon>Eurotatoria</taxon>
        <taxon>Monogononta</taxon>
        <taxon>Pseudotrocha</taxon>
        <taxon>Ploima</taxon>
        <taxon>Brachionidae</taxon>
        <taxon>Brachionus</taxon>
    </lineage>
</organism>
<dbReference type="Proteomes" id="UP000276133">
    <property type="component" value="Unassembled WGS sequence"/>
</dbReference>
<keyword evidence="2" id="KW-1185">Reference proteome</keyword>
<dbReference type="InterPro" id="IPR011989">
    <property type="entry name" value="ARM-like"/>
</dbReference>
<dbReference type="GO" id="GO:0000793">
    <property type="term" value="C:condensed chromosome"/>
    <property type="evidence" value="ECO:0007669"/>
    <property type="project" value="TreeGrafter"/>
</dbReference>
<sequence length="303" mass="35371">MVFDERLFKRIAIQPMLIVMQKNANVDRCVEFIAKFCASLSPVREPQDSQMDLEHTQSEVSNNFLISLINYLIDHNRANYDATRYRVCHILSRLMSVISNDQSIDEDLFDRLCDAMLERLKDINSRVQVQAISAIYRLQDPTDRDCRVIKALLFLMTYDLHWQVRFQALSNIAFSKQTLPEIIDRVKDPHPQVRRKAILILSEKVLIKFISIEKRLLILRYALKDQDESVVDACSKKLIPSWLAFKENDVCKLLKALDVVNSHNTCQLMLDKMFAENSLESLCQEFSHNLNEKTSKNELLQKY</sequence>
<dbReference type="GO" id="GO:0005737">
    <property type="term" value="C:cytoplasm"/>
    <property type="evidence" value="ECO:0007669"/>
    <property type="project" value="TreeGrafter"/>
</dbReference>
<comment type="caution">
    <text evidence="1">The sequence shown here is derived from an EMBL/GenBank/DDBJ whole genome shotgun (WGS) entry which is preliminary data.</text>
</comment>
<dbReference type="AlphaFoldDB" id="A0A3M7SZX2"/>
<dbReference type="EMBL" id="REGN01000522">
    <property type="protein sequence ID" value="RNA41324.1"/>
    <property type="molecule type" value="Genomic_DNA"/>
</dbReference>
<dbReference type="OrthoDB" id="27187at2759"/>
<dbReference type="InterPro" id="IPR016024">
    <property type="entry name" value="ARM-type_fold"/>
</dbReference>
<dbReference type="GO" id="GO:0007076">
    <property type="term" value="P:mitotic chromosome condensation"/>
    <property type="evidence" value="ECO:0007669"/>
    <property type="project" value="InterPro"/>
</dbReference>
<accession>A0A3M7SZX2</accession>
<dbReference type="GO" id="GO:0000796">
    <property type="term" value="C:condensin complex"/>
    <property type="evidence" value="ECO:0007669"/>
    <property type="project" value="InterPro"/>
</dbReference>
<evidence type="ECO:0000313" key="1">
    <source>
        <dbReference type="EMBL" id="RNA41324.1"/>
    </source>
</evidence>